<dbReference type="OrthoDB" id="10011262at2759"/>
<organism evidence="8 9">
    <name type="scientific">Ancylostoma ceylanicum</name>
    <dbReference type="NCBI Taxonomy" id="53326"/>
    <lineage>
        <taxon>Eukaryota</taxon>
        <taxon>Metazoa</taxon>
        <taxon>Ecdysozoa</taxon>
        <taxon>Nematoda</taxon>
        <taxon>Chromadorea</taxon>
        <taxon>Rhabditida</taxon>
        <taxon>Rhabditina</taxon>
        <taxon>Rhabditomorpha</taxon>
        <taxon>Strongyloidea</taxon>
        <taxon>Ancylostomatidae</taxon>
        <taxon>Ancylostomatinae</taxon>
        <taxon>Ancylostoma</taxon>
    </lineage>
</organism>
<feature type="domain" description="G-protein coupled receptors family 1 profile" evidence="7">
    <location>
        <begin position="30"/>
        <end position="291"/>
    </location>
</feature>
<dbReference type="GO" id="GO:0004930">
    <property type="term" value="F:G protein-coupled receptor activity"/>
    <property type="evidence" value="ECO:0007669"/>
    <property type="project" value="UniProtKB-KW"/>
</dbReference>
<name>A0A016S1V0_9BILA</name>
<dbReference type="AlphaFoldDB" id="A0A016S1V0"/>
<dbReference type="PROSITE" id="PS50262">
    <property type="entry name" value="G_PROTEIN_RECEP_F1_2"/>
    <property type="match status" value="1"/>
</dbReference>
<comment type="subcellular location">
    <subcellularLocation>
        <location evidence="1">Membrane</location>
    </subcellularLocation>
</comment>
<dbReference type="PRINTS" id="PR00237">
    <property type="entry name" value="GPCRRHODOPSN"/>
</dbReference>
<feature type="transmembrane region" description="Helical" evidence="6">
    <location>
        <begin position="12"/>
        <end position="38"/>
    </location>
</feature>
<dbReference type="EMBL" id="JARK01001655">
    <property type="protein sequence ID" value="EYB84317.1"/>
    <property type="molecule type" value="Genomic_DNA"/>
</dbReference>
<evidence type="ECO:0000256" key="6">
    <source>
        <dbReference type="SAM" id="Phobius"/>
    </source>
</evidence>
<protein>
    <recommendedName>
        <fullName evidence="7">G-protein coupled receptors family 1 profile domain-containing protein</fullName>
    </recommendedName>
</protein>
<keyword evidence="5" id="KW-0675">Receptor</keyword>
<feature type="transmembrane region" description="Helical" evidence="6">
    <location>
        <begin position="182"/>
        <end position="204"/>
    </location>
</feature>
<dbReference type="Pfam" id="PF00001">
    <property type="entry name" value="7tm_1"/>
    <property type="match status" value="1"/>
</dbReference>
<reference evidence="9" key="1">
    <citation type="journal article" date="2015" name="Nat. Genet.">
        <title>The genome and transcriptome of the zoonotic hookworm Ancylostoma ceylanicum identify infection-specific gene families.</title>
        <authorList>
            <person name="Schwarz E.M."/>
            <person name="Hu Y."/>
            <person name="Antoshechkin I."/>
            <person name="Miller M.M."/>
            <person name="Sternberg P.W."/>
            <person name="Aroian R.V."/>
        </authorList>
    </citation>
    <scope>NUCLEOTIDE SEQUENCE</scope>
    <source>
        <strain evidence="9">HY135</strain>
    </source>
</reference>
<dbReference type="PANTHER" id="PTHR47323:SF6">
    <property type="entry name" value="G-PROTEIN COUPLED RECEPTORS FAMILY 1 PROFILE DOMAIN-CONTAINING PROTEIN"/>
    <property type="match status" value="1"/>
</dbReference>
<sequence length="367" mass="42063">MDSPPPEVLVLLSQICAAVMIVLCLFGVVGNSLSLYIYTRPAFRKRSINILLSALSASDLAVCVLSIPVFSSNHLQYVLPVSEKSIAMMMFYAYPITVMFQSMSVWLLVSITVDRYLAVCHPFEVVSYCTRARALLTVFLIVVFSVAYNFVRFWEFQIIETHSESLESIVQPLLRDSPLFLLWYQNIATLLSQFVLPLLVLCILNLQVARTILMAAEQRRELVASEKREHNTAKMMIFVVIVFLVCYTFSFILNVAEILFSSLFRHPVGYLLNDINNILIVVNTSSPFVFYVKYSTRYRNQLRTLYGIRWFAAKMKFIDSKPLRGSERLVPTPNGKALNSYTSLKTTFIDKQKIEDEEESKMIQNKQ</sequence>
<feature type="transmembrane region" description="Helical" evidence="6">
    <location>
        <begin position="235"/>
        <end position="255"/>
    </location>
</feature>
<keyword evidence="9" id="KW-1185">Reference proteome</keyword>
<evidence type="ECO:0000313" key="9">
    <source>
        <dbReference type="Proteomes" id="UP000024635"/>
    </source>
</evidence>
<dbReference type="SUPFAM" id="SSF81321">
    <property type="entry name" value="Family A G protein-coupled receptor-like"/>
    <property type="match status" value="1"/>
</dbReference>
<keyword evidence="2 5" id="KW-0812">Transmembrane</keyword>
<feature type="transmembrane region" description="Helical" evidence="6">
    <location>
        <begin position="91"/>
        <end position="113"/>
    </location>
</feature>
<dbReference type="InterPro" id="IPR017452">
    <property type="entry name" value="GPCR_Rhodpsn_7TM"/>
</dbReference>
<comment type="similarity">
    <text evidence="5">Belongs to the G-protein coupled receptor 1 family.</text>
</comment>
<keyword evidence="3 6" id="KW-1133">Transmembrane helix</keyword>
<evidence type="ECO:0000256" key="4">
    <source>
        <dbReference type="ARBA" id="ARBA00023136"/>
    </source>
</evidence>
<evidence type="ECO:0000256" key="2">
    <source>
        <dbReference type="ARBA" id="ARBA00022692"/>
    </source>
</evidence>
<keyword evidence="5" id="KW-0807">Transducer</keyword>
<keyword evidence="4 6" id="KW-0472">Membrane</keyword>
<evidence type="ECO:0000256" key="5">
    <source>
        <dbReference type="RuleBase" id="RU000688"/>
    </source>
</evidence>
<dbReference type="PANTHER" id="PTHR47323">
    <property type="entry name" value="FMRFAMIDE PEPTIDE RECEPTOR FAMILY-RELATED"/>
    <property type="match status" value="1"/>
</dbReference>
<feature type="transmembrane region" description="Helical" evidence="6">
    <location>
        <begin position="50"/>
        <end position="71"/>
    </location>
</feature>
<proteinExistence type="inferred from homology"/>
<comment type="caution">
    <text evidence="8">The sequence shown here is derived from an EMBL/GenBank/DDBJ whole genome shotgun (WGS) entry which is preliminary data.</text>
</comment>
<dbReference type="Proteomes" id="UP000024635">
    <property type="component" value="Unassembled WGS sequence"/>
</dbReference>
<accession>A0A016S1V0</accession>
<gene>
    <name evidence="8" type="primary">Acey_s0319.g2373</name>
    <name evidence="8" type="synonym">Acey-frpr-3</name>
    <name evidence="8" type="ORF">Y032_0319g2373</name>
</gene>
<dbReference type="SMART" id="SM01381">
    <property type="entry name" value="7TM_GPCR_Srsx"/>
    <property type="match status" value="1"/>
</dbReference>
<dbReference type="InterPro" id="IPR000276">
    <property type="entry name" value="GPCR_Rhodpsn"/>
</dbReference>
<evidence type="ECO:0000259" key="7">
    <source>
        <dbReference type="PROSITE" id="PS50262"/>
    </source>
</evidence>
<evidence type="ECO:0000313" key="8">
    <source>
        <dbReference type="EMBL" id="EYB84317.1"/>
    </source>
</evidence>
<dbReference type="GO" id="GO:0016020">
    <property type="term" value="C:membrane"/>
    <property type="evidence" value="ECO:0007669"/>
    <property type="project" value="UniProtKB-SubCell"/>
</dbReference>
<keyword evidence="5" id="KW-0297">G-protein coupled receptor</keyword>
<dbReference type="STRING" id="53326.A0A016S1V0"/>
<dbReference type="CDD" id="cd14978">
    <property type="entry name" value="7tmA_FMRFamide_R-like"/>
    <property type="match status" value="1"/>
</dbReference>
<dbReference type="InterPro" id="IPR053352">
    <property type="entry name" value="FMRFamide_rcpt"/>
</dbReference>
<feature type="transmembrane region" description="Helical" evidence="6">
    <location>
        <begin position="134"/>
        <end position="151"/>
    </location>
</feature>
<feature type="transmembrane region" description="Helical" evidence="6">
    <location>
        <begin position="275"/>
        <end position="294"/>
    </location>
</feature>
<evidence type="ECO:0000256" key="1">
    <source>
        <dbReference type="ARBA" id="ARBA00004370"/>
    </source>
</evidence>
<dbReference type="Gene3D" id="1.20.1070.10">
    <property type="entry name" value="Rhodopsin 7-helix transmembrane proteins"/>
    <property type="match status" value="1"/>
</dbReference>
<evidence type="ECO:0000256" key="3">
    <source>
        <dbReference type="ARBA" id="ARBA00022989"/>
    </source>
</evidence>
<dbReference type="PROSITE" id="PS00237">
    <property type="entry name" value="G_PROTEIN_RECEP_F1_1"/>
    <property type="match status" value="1"/>
</dbReference>